<dbReference type="AlphaFoldDB" id="A0AB35BYD7"/>
<comment type="caution">
    <text evidence="2">The sequence shown here is derived from an EMBL/GenBank/DDBJ whole genome shotgun (WGS) entry which is preliminary data.</text>
</comment>
<gene>
    <name evidence="2" type="ORF">J7561_05665</name>
</gene>
<dbReference type="RefSeq" id="WP_063504113.1">
    <property type="nucleotide sequence ID" value="NZ_JAGIBS010000005.1"/>
</dbReference>
<evidence type="ECO:0008006" key="4">
    <source>
        <dbReference type="Google" id="ProtNLM"/>
    </source>
</evidence>
<keyword evidence="1" id="KW-0732">Signal</keyword>
<accession>A0AB35BYD7</accession>
<dbReference type="EMBL" id="JAGIBU010000004">
    <property type="protein sequence ID" value="MBS7824689.1"/>
    <property type="molecule type" value="Genomic_DNA"/>
</dbReference>
<evidence type="ECO:0000313" key="3">
    <source>
        <dbReference type="Proteomes" id="UP000680020"/>
    </source>
</evidence>
<evidence type="ECO:0000313" key="2">
    <source>
        <dbReference type="EMBL" id="MBS7824689.1"/>
    </source>
</evidence>
<dbReference type="Proteomes" id="UP000680020">
    <property type="component" value="Unassembled WGS sequence"/>
</dbReference>
<reference evidence="2" key="1">
    <citation type="submission" date="2021-03" db="EMBL/GenBank/DDBJ databases">
        <title>Identification and antibiotic profiling of Wohlfahrtiimonas chitiniclastica, an underestimated human pathogen.</title>
        <authorList>
            <person name="Kopf A."/>
            <person name="Bunk B."/>
            <person name="Coldewey S."/>
            <person name="Gunzer F."/>
            <person name="Riedel T."/>
            <person name="Schroettner P."/>
        </authorList>
    </citation>
    <scope>NUCLEOTIDE SEQUENCE</scope>
    <source>
        <strain evidence="2">DSM 100917</strain>
    </source>
</reference>
<feature type="signal peptide" evidence="1">
    <location>
        <begin position="1"/>
        <end position="20"/>
    </location>
</feature>
<sequence>MKKSLAVTTLIALATCASFANGQPLQSLPNVLNAVSEQAYTAHANGVPSYCSINSNTESAYPDTLVRSIGKNFDHVMIHFDQRITTLTQDTSSKRFDNPNLMLWNDPAQKIILALEINQPGEGLLTIITPKVRESYVVTYNCLKP</sequence>
<name>A0AB35BYD7_9GAMM</name>
<organism evidence="2 3">
    <name type="scientific">Wohlfahrtiimonas chitiniclastica</name>
    <dbReference type="NCBI Taxonomy" id="400946"/>
    <lineage>
        <taxon>Bacteria</taxon>
        <taxon>Pseudomonadati</taxon>
        <taxon>Pseudomonadota</taxon>
        <taxon>Gammaproteobacteria</taxon>
        <taxon>Cardiobacteriales</taxon>
        <taxon>Ignatzschineriaceae</taxon>
        <taxon>Wohlfahrtiimonas</taxon>
    </lineage>
</organism>
<feature type="chain" id="PRO_5044228009" description="VirK protein" evidence="1">
    <location>
        <begin position="21"/>
        <end position="145"/>
    </location>
</feature>
<proteinExistence type="predicted"/>
<protein>
    <recommendedName>
        <fullName evidence="4">VirK protein</fullName>
    </recommendedName>
</protein>
<evidence type="ECO:0000256" key="1">
    <source>
        <dbReference type="SAM" id="SignalP"/>
    </source>
</evidence>